<dbReference type="PRINTS" id="PR00045">
    <property type="entry name" value="SIGMA54FCT"/>
</dbReference>
<dbReference type="Proteomes" id="UP001290462">
    <property type="component" value="Unassembled WGS sequence"/>
</dbReference>
<dbReference type="GO" id="GO:0016779">
    <property type="term" value="F:nucleotidyltransferase activity"/>
    <property type="evidence" value="ECO:0007669"/>
    <property type="project" value="UniProtKB-KW"/>
</dbReference>
<proteinExistence type="inferred from homology"/>
<evidence type="ECO:0000259" key="10">
    <source>
        <dbReference type="Pfam" id="PF04963"/>
    </source>
</evidence>
<feature type="domain" description="RNA polymerase sigma factor 54 core-binding" evidence="10">
    <location>
        <begin position="87"/>
        <end position="272"/>
    </location>
</feature>
<dbReference type="Gene3D" id="1.10.10.1330">
    <property type="entry name" value="RNA polymerase sigma-54 factor, core-binding domain"/>
    <property type="match status" value="1"/>
</dbReference>
<evidence type="ECO:0000256" key="4">
    <source>
        <dbReference type="ARBA" id="ARBA00022695"/>
    </source>
</evidence>
<dbReference type="PANTHER" id="PTHR32248:SF4">
    <property type="entry name" value="RNA POLYMERASE SIGMA-54 FACTOR"/>
    <property type="match status" value="1"/>
</dbReference>
<reference evidence="11" key="1">
    <citation type="submission" date="2023-08" db="EMBL/GenBank/DDBJ databases">
        <title>Genomic characterization of piscicolin 126 produced by Carnobacterium maltaromaticum CM22 strain isolated from salmon (Salmo salar).</title>
        <authorList>
            <person name="Gonzalez-Gragera E."/>
            <person name="Garcia-Lopez J.D."/>
            <person name="Teso-Perez C."/>
            <person name="Gimenez-Hernandez I."/>
            <person name="Peralta-Sanchez J.M."/>
            <person name="Valdivia E."/>
            <person name="Montalban-Lopez M."/>
            <person name="Martin-Platero A.M."/>
            <person name="Banos A."/>
            <person name="Martinez-Bueno M."/>
        </authorList>
    </citation>
    <scope>NUCLEOTIDE SEQUENCE</scope>
    <source>
        <strain evidence="11">CM22</strain>
    </source>
</reference>
<name>A0AAW9K617_CARML</name>
<keyword evidence="6" id="KW-0731">Sigma factor</keyword>
<dbReference type="GO" id="GO:0006352">
    <property type="term" value="P:DNA-templated transcription initiation"/>
    <property type="evidence" value="ECO:0007669"/>
    <property type="project" value="InterPro"/>
</dbReference>
<protein>
    <submittedName>
        <fullName evidence="11">RNA polymerase factor sigma-54</fullName>
    </submittedName>
</protein>
<dbReference type="GO" id="GO:0003677">
    <property type="term" value="F:DNA binding"/>
    <property type="evidence" value="ECO:0007669"/>
    <property type="project" value="UniProtKB-KW"/>
</dbReference>
<evidence type="ECO:0000256" key="6">
    <source>
        <dbReference type="ARBA" id="ARBA00023082"/>
    </source>
</evidence>
<dbReference type="GO" id="GO:0016987">
    <property type="term" value="F:sigma factor activity"/>
    <property type="evidence" value="ECO:0007669"/>
    <property type="project" value="UniProtKB-KW"/>
</dbReference>
<dbReference type="InterPro" id="IPR038709">
    <property type="entry name" value="RpoN_core-bd_sf"/>
</dbReference>
<gene>
    <name evidence="11" type="primary">rpoN</name>
    <name evidence="11" type="ORF">RAK27_08500</name>
</gene>
<dbReference type="RefSeq" id="WP_010051620.1">
    <property type="nucleotide sequence ID" value="NZ_CBCPHT010000001.1"/>
</dbReference>
<sequence>MNFEQKFSQQQKQVQKMAMTQQLQQSIQMLQYNADELISFLEQKALENPLIEVTVERDFAEEAALYPIQKTNYQNSSGQDEQNYLNQVPDTSTSLFEFLLEQIHLTMRDTYLRELVLLLTENIDDNGYLKIDLVEVAKSVGAEEIQMLDALTLLQQLDPPGVGARNLQECLMLQIERDDRAPNMAYVIMEEEFENFANRKWKEITKIFDVSLAEIQEISDYVQTLTPRPGAVYDGTREQYIRPDLVVRIENESIKVLSTKTGLPVVNFQKEYYQEMSQFKDKDVTHFMKEKYNEYEWIKRSIMQRGETIVKVGTAIVERQKEFFINPEHPIKSLTLKEISEKLGIHESTVSRSVNGKYLETSFGIFELKSFFTNSLGNQNDGTETEEDISGDSVRKKLLVIIEEEDKGKPLSDQKIVELMKADGIDVSRRTIAKYRDILAIPSSSKRKRFD</sequence>
<keyword evidence="8" id="KW-0804">Transcription</keyword>
<dbReference type="EMBL" id="JAVBVO010000003">
    <property type="protein sequence ID" value="MDZ5758691.1"/>
    <property type="molecule type" value="Genomic_DNA"/>
</dbReference>
<evidence type="ECO:0000256" key="3">
    <source>
        <dbReference type="ARBA" id="ARBA00022679"/>
    </source>
</evidence>
<dbReference type="PIRSF" id="PIRSF000774">
    <property type="entry name" value="RpoN"/>
    <property type="match status" value="1"/>
</dbReference>
<dbReference type="Gene3D" id="1.10.10.60">
    <property type="entry name" value="Homeodomain-like"/>
    <property type="match status" value="1"/>
</dbReference>
<evidence type="ECO:0000313" key="12">
    <source>
        <dbReference type="Proteomes" id="UP001290462"/>
    </source>
</evidence>
<keyword evidence="5" id="KW-0805">Transcription regulation</keyword>
<keyword evidence="7" id="KW-0238">DNA-binding</keyword>
<accession>A0AAW9K617</accession>
<dbReference type="GO" id="GO:0001216">
    <property type="term" value="F:DNA-binding transcription activator activity"/>
    <property type="evidence" value="ECO:0007669"/>
    <property type="project" value="InterPro"/>
</dbReference>
<dbReference type="Pfam" id="PF04963">
    <property type="entry name" value="Sigma54_CBD"/>
    <property type="match status" value="1"/>
</dbReference>
<evidence type="ECO:0000259" key="9">
    <source>
        <dbReference type="Pfam" id="PF04552"/>
    </source>
</evidence>
<dbReference type="InterPro" id="IPR007046">
    <property type="entry name" value="RNA_pol_sigma_54_core-bd"/>
</dbReference>
<dbReference type="InterPro" id="IPR007634">
    <property type="entry name" value="RNA_pol_sigma_54_DNA-bd"/>
</dbReference>
<keyword evidence="4" id="KW-0548">Nucleotidyltransferase</keyword>
<comment type="caution">
    <text evidence="11">The sequence shown here is derived from an EMBL/GenBank/DDBJ whole genome shotgun (WGS) entry which is preliminary data.</text>
</comment>
<evidence type="ECO:0000256" key="8">
    <source>
        <dbReference type="ARBA" id="ARBA00023163"/>
    </source>
</evidence>
<evidence type="ECO:0000313" key="11">
    <source>
        <dbReference type="EMBL" id="MDZ5758691.1"/>
    </source>
</evidence>
<dbReference type="Pfam" id="PF00309">
    <property type="entry name" value="Sigma54_AID"/>
    <property type="match status" value="1"/>
</dbReference>
<evidence type="ECO:0000256" key="7">
    <source>
        <dbReference type="ARBA" id="ARBA00023125"/>
    </source>
</evidence>
<comment type="similarity">
    <text evidence="1">Belongs to the sigma-54 factor family.</text>
</comment>
<dbReference type="PROSITE" id="PS50044">
    <property type="entry name" value="SIGMA54_3"/>
    <property type="match status" value="1"/>
</dbReference>
<keyword evidence="2" id="KW-0240">DNA-directed RNA polymerase</keyword>
<dbReference type="Pfam" id="PF04552">
    <property type="entry name" value="Sigma54_DBD"/>
    <property type="match status" value="1"/>
</dbReference>
<organism evidence="11 12">
    <name type="scientific">Carnobacterium maltaromaticum</name>
    <name type="common">Carnobacterium piscicola</name>
    <dbReference type="NCBI Taxonomy" id="2751"/>
    <lineage>
        <taxon>Bacteria</taxon>
        <taxon>Bacillati</taxon>
        <taxon>Bacillota</taxon>
        <taxon>Bacilli</taxon>
        <taxon>Lactobacillales</taxon>
        <taxon>Carnobacteriaceae</taxon>
        <taxon>Carnobacterium</taxon>
    </lineage>
</organism>
<dbReference type="AlphaFoldDB" id="A0AAW9K617"/>
<feature type="domain" description="RNA polymerase sigma factor 54 DNA-binding" evidence="9">
    <location>
        <begin position="286"/>
        <end position="449"/>
    </location>
</feature>
<evidence type="ECO:0000256" key="5">
    <source>
        <dbReference type="ARBA" id="ARBA00023015"/>
    </source>
</evidence>
<evidence type="ECO:0000256" key="2">
    <source>
        <dbReference type="ARBA" id="ARBA00022478"/>
    </source>
</evidence>
<evidence type="ECO:0000256" key="1">
    <source>
        <dbReference type="ARBA" id="ARBA00008798"/>
    </source>
</evidence>
<keyword evidence="3" id="KW-0808">Transferase</keyword>
<dbReference type="PROSITE" id="PS00718">
    <property type="entry name" value="SIGMA54_2"/>
    <property type="match status" value="1"/>
</dbReference>
<dbReference type="PANTHER" id="PTHR32248">
    <property type="entry name" value="RNA POLYMERASE SIGMA-54 FACTOR"/>
    <property type="match status" value="1"/>
</dbReference>
<dbReference type="InterPro" id="IPR000394">
    <property type="entry name" value="RNA_pol_sigma_54"/>
</dbReference>
<dbReference type="NCBIfam" id="TIGR02395">
    <property type="entry name" value="rpoN_sigma"/>
    <property type="match status" value="1"/>
</dbReference>
<dbReference type="GO" id="GO:0000428">
    <property type="term" value="C:DNA-directed RNA polymerase complex"/>
    <property type="evidence" value="ECO:0007669"/>
    <property type="project" value="UniProtKB-KW"/>
</dbReference>